<sequence length="683" mass="78457">MKGFETHEPTERSRVAQGNQSSPSTRSFRGGHEPKPTDVFIAVMGVTGSGKSSFISLCSGESVQIGHTLDACTAKVDVYAYKASPDRTVYLIDTPGFDDTSKNDTEILSEIATWLGASYRSKILLHGIIYLHRITDVRMQGSARRNIQTFRDLCGEDALKKVILVTTMWDKLQSNEGNMREKQLKETKDFWGWMLSKGSTCHRHDNTEATARDIVHQLAKHRSPIVTDLQKQLVDQNLKLDETVAGKGIQSEMLKERAKWMKEQEKFEKEIREAMEQKDREKEEIMREERDMSAEMIRKANRDMAAMRLNMEELVAQREEREALLEKRMEERLEKKMQKKQIAHEKEIKRIQKEKDAEMRKARAQQKQIERDQRKLEEKKKAKQEREAEQERRSEKERKAKAKQEREAEQERRSEQERKANAKQEREAEQERRSEQERKANAAHVNQKHQSSSSKVQSWSPYSVTMGSQICAVTGPKSCKLSQGTWPKLQEGSEWIDAVSYGESNEWIARYSGGIWRHSRLEKYPYLAGKLAARGLTDLEFCVLGPNTNSYARWATGAWACQGPVEFNNYMSELANRSDGAKVLALAFGYNNSYVVSFGWATGSAITGKSGHQRNLKGYYPDLEQFAEASRPLDIVAIALDPESTTDYIVVFKSEDKLNRIRWVCSDPQRSRAISAWWDKECA</sequence>
<feature type="region of interest" description="Disordered" evidence="2">
    <location>
        <begin position="335"/>
        <end position="459"/>
    </location>
</feature>
<feature type="compositionally biased region" description="Basic and acidic residues" evidence="2">
    <location>
        <begin position="1"/>
        <end position="14"/>
    </location>
</feature>
<dbReference type="InterPro" id="IPR006703">
    <property type="entry name" value="G_AIG1"/>
</dbReference>
<evidence type="ECO:0000259" key="3">
    <source>
        <dbReference type="Pfam" id="PF04548"/>
    </source>
</evidence>
<dbReference type="InterPro" id="IPR027417">
    <property type="entry name" value="P-loop_NTPase"/>
</dbReference>
<evidence type="ECO:0000256" key="2">
    <source>
        <dbReference type="SAM" id="MobiDB-lite"/>
    </source>
</evidence>
<dbReference type="OrthoDB" id="8954335at2759"/>
<organism evidence="4 5">
    <name type="scientific">Penicillium cf. griseofulvum</name>
    <dbReference type="NCBI Taxonomy" id="2972120"/>
    <lineage>
        <taxon>Eukaryota</taxon>
        <taxon>Fungi</taxon>
        <taxon>Dikarya</taxon>
        <taxon>Ascomycota</taxon>
        <taxon>Pezizomycotina</taxon>
        <taxon>Eurotiomycetes</taxon>
        <taxon>Eurotiomycetidae</taxon>
        <taxon>Eurotiales</taxon>
        <taxon>Aspergillaceae</taxon>
        <taxon>Penicillium</taxon>
    </lineage>
</organism>
<evidence type="ECO:0000256" key="1">
    <source>
        <dbReference type="ARBA" id="ARBA00022741"/>
    </source>
</evidence>
<feature type="compositionally biased region" description="Basic and acidic residues" evidence="2">
    <location>
        <begin position="335"/>
        <end position="361"/>
    </location>
</feature>
<dbReference type="Pfam" id="PF04548">
    <property type="entry name" value="AIG1"/>
    <property type="match status" value="1"/>
</dbReference>
<gene>
    <name evidence="4" type="ORF">N7472_004512</name>
</gene>
<feature type="compositionally biased region" description="Basic and acidic residues" evidence="2">
    <location>
        <begin position="368"/>
        <end position="440"/>
    </location>
</feature>
<protein>
    <recommendedName>
        <fullName evidence="3">AIG1-type G domain-containing protein</fullName>
    </recommendedName>
</protein>
<evidence type="ECO:0000313" key="5">
    <source>
        <dbReference type="Proteomes" id="UP001150879"/>
    </source>
</evidence>
<accession>A0A9W9JLU7</accession>
<reference evidence="4" key="2">
    <citation type="journal article" date="2023" name="IMA Fungus">
        <title>Comparative genomic study of the Penicillium genus elucidates a diverse pangenome and 15 lateral gene transfer events.</title>
        <authorList>
            <person name="Petersen C."/>
            <person name="Sorensen T."/>
            <person name="Nielsen M.R."/>
            <person name="Sondergaard T.E."/>
            <person name="Sorensen J.L."/>
            <person name="Fitzpatrick D.A."/>
            <person name="Frisvad J.C."/>
            <person name="Nielsen K.L."/>
        </authorList>
    </citation>
    <scope>NUCLEOTIDE SEQUENCE</scope>
    <source>
        <strain evidence="4">IBT 16849</strain>
    </source>
</reference>
<dbReference type="GO" id="GO:0005525">
    <property type="term" value="F:GTP binding"/>
    <property type="evidence" value="ECO:0007669"/>
    <property type="project" value="InterPro"/>
</dbReference>
<feature type="domain" description="AIG1-type G" evidence="3">
    <location>
        <begin position="41"/>
        <end position="176"/>
    </location>
</feature>
<dbReference type="EMBL" id="JAPQKP010000003">
    <property type="protein sequence ID" value="KAJ5199308.1"/>
    <property type="molecule type" value="Genomic_DNA"/>
</dbReference>
<evidence type="ECO:0000313" key="4">
    <source>
        <dbReference type="EMBL" id="KAJ5199308.1"/>
    </source>
</evidence>
<dbReference type="Proteomes" id="UP001150879">
    <property type="component" value="Unassembled WGS sequence"/>
</dbReference>
<feature type="region of interest" description="Disordered" evidence="2">
    <location>
        <begin position="1"/>
        <end position="34"/>
    </location>
</feature>
<keyword evidence="1" id="KW-0547">Nucleotide-binding</keyword>
<comment type="caution">
    <text evidence="4">The sequence shown here is derived from an EMBL/GenBank/DDBJ whole genome shotgun (WGS) entry which is preliminary data.</text>
</comment>
<proteinExistence type="predicted"/>
<dbReference type="AlphaFoldDB" id="A0A9W9JLU7"/>
<feature type="compositionally biased region" description="Polar residues" evidence="2">
    <location>
        <begin position="16"/>
        <end position="27"/>
    </location>
</feature>
<keyword evidence="5" id="KW-1185">Reference proteome</keyword>
<reference evidence="4" key="1">
    <citation type="submission" date="2022-11" db="EMBL/GenBank/DDBJ databases">
        <authorList>
            <person name="Petersen C."/>
        </authorList>
    </citation>
    <scope>NUCLEOTIDE SEQUENCE</scope>
    <source>
        <strain evidence="4">IBT 16849</strain>
    </source>
</reference>
<dbReference type="Gene3D" id="3.40.50.300">
    <property type="entry name" value="P-loop containing nucleotide triphosphate hydrolases"/>
    <property type="match status" value="1"/>
</dbReference>
<name>A0A9W9JLU7_9EURO</name>
<dbReference type="SUPFAM" id="SSF52540">
    <property type="entry name" value="P-loop containing nucleoside triphosphate hydrolases"/>
    <property type="match status" value="1"/>
</dbReference>